<dbReference type="GO" id="GO:0006607">
    <property type="term" value="P:NLS-bearing protein import into nucleus"/>
    <property type="evidence" value="ECO:0007669"/>
    <property type="project" value="TreeGrafter"/>
</dbReference>
<keyword evidence="7" id="KW-0811">Translocation</keyword>
<evidence type="ECO:0000256" key="2">
    <source>
        <dbReference type="ARBA" id="ARBA00009454"/>
    </source>
</evidence>
<dbReference type="GO" id="GO:0005543">
    <property type="term" value="F:phospholipid binding"/>
    <property type="evidence" value="ECO:0007669"/>
    <property type="project" value="TreeGrafter"/>
</dbReference>
<dbReference type="STRING" id="34506.A0A090L212"/>
<evidence type="ECO:0000256" key="4">
    <source>
        <dbReference type="ARBA" id="ARBA00022448"/>
    </source>
</evidence>
<comment type="subcellular location">
    <subcellularLocation>
        <location evidence="1">Nucleus</location>
        <location evidence="1">Nuclear pore complex</location>
    </subcellularLocation>
</comment>
<evidence type="ECO:0000256" key="5">
    <source>
        <dbReference type="ARBA" id="ARBA00022816"/>
    </source>
</evidence>
<dbReference type="GO" id="GO:0044615">
    <property type="term" value="C:nuclear pore nuclear basket"/>
    <property type="evidence" value="ECO:0007669"/>
    <property type="project" value="TreeGrafter"/>
</dbReference>
<dbReference type="RefSeq" id="XP_024503052.1">
    <property type="nucleotide sequence ID" value="XM_024649146.1"/>
</dbReference>
<dbReference type="Proteomes" id="UP000035682">
    <property type="component" value="Unplaced"/>
</dbReference>
<dbReference type="Gene3D" id="3.30.70.330">
    <property type="match status" value="1"/>
</dbReference>
<protein>
    <recommendedName>
        <fullName evidence="3">Nucleoporin NUP35</fullName>
    </recommendedName>
    <alternativeName>
        <fullName evidence="11">35 kDa nucleoporin</fullName>
    </alternativeName>
    <alternativeName>
        <fullName evidence="10">Nucleoporin NUP53</fullName>
    </alternativeName>
</protein>
<dbReference type="WormBase" id="SRAE_1000210900">
    <property type="protein sequence ID" value="SRP01299"/>
    <property type="gene ID" value="WBGene00258721"/>
</dbReference>
<dbReference type="AlphaFoldDB" id="A0A090L212"/>
<evidence type="ECO:0000256" key="6">
    <source>
        <dbReference type="ARBA" id="ARBA00022927"/>
    </source>
</evidence>
<organism evidence="14">
    <name type="scientific">Strongyloides ratti</name>
    <name type="common">Parasitic roundworm</name>
    <dbReference type="NCBI Taxonomy" id="34506"/>
    <lineage>
        <taxon>Eukaryota</taxon>
        <taxon>Metazoa</taxon>
        <taxon>Ecdysozoa</taxon>
        <taxon>Nematoda</taxon>
        <taxon>Chromadorea</taxon>
        <taxon>Rhabditida</taxon>
        <taxon>Tylenchina</taxon>
        <taxon>Panagrolaimomorpha</taxon>
        <taxon>Strongyloidoidea</taxon>
        <taxon>Strongyloididae</taxon>
        <taxon>Strongyloides</taxon>
    </lineage>
</organism>
<dbReference type="SUPFAM" id="SSF54928">
    <property type="entry name" value="RNA-binding domain, RBD"/>
    <property type="match status" value="1"/>
</dbReference>
<name>A0A090L212_STRRB</name>
<dbReference type="GO" id="GO:0017056">
    <property type="term" value="F:structural constituent of nuclear pore"/>
    <property type="evidence" value="ECO:0007669"/>
    <property type="project" value="TreeGrafter"/>
</dbReference>
<gene>
    <name evidence="14 16 17" type="ORF">SRAE_1000210900</name>
</gene>
<feature type="domain" description="RRM Nup35-type" evidence="13">
    <location>
        <begin position="127"/>
        <end position="207"/>
    </location>
</feature>
<evidence type="ECO:0000313" key="15">
    <source>
        <dbReference type="Proteomes" id="UP000035682"/>
    </source>
</evidence>
<dbReference type="GeneID" id="36376216"/>
<dbReference type="InterPro" id="IPR035979">
    <property type="entry name" value="RBD_domain_sf"/>
</dbReference>
<dbReference type="WBParaSite" id="SRAE_1000210900.1">
    <property type="protein sequence ID" value="SRAE_1000210900.1"/>
    <property type="gene ID" value="WBGene00258721"/>
</dbReference>
<keyword evidence="6" id="KW-0653">Protein transport</keyword>
<accession>A0A090L212</accession>
<evidence type="ECO:0000256" key="11">
    <source>
        <dbReference type="ARBA" id="ARBA00030250"/>
    </source>
</evidence>
<evidence type="ECO:0000256" key="10">
    <source>
        <dbReference type="ARBA" id="ARBA00029997"/>
    </source>
</evidence>
<evidence type="ECO:0000259" key="13">
    <source>
        <dbReference type="PROSITE" id="PS51472"/>
    </source>
</evidence>
<reference evidence="14 15" key="1">
    <citation type="submission" date="2014-09" db="EMBL/GenBank/DDBJ databases">
        <authorList>
            <person name="Martin A.A."/>
        </authorList>
    </citation>
    <scope>NUCLEOTIDE SEQUENCE</scope>
    <source>
        <strain evidence="15">ED321</strain>
        <strain evidence="14">ED321 Heterogonic</strain>
    </source>
</reference>
<dbReference type="InterPro" id="IPR012677">
    <property type="entry name" value="Nucleotide-bd_a/b_plait_sf"/>
</dbReference>
<sequence length="258" mass="29722">MFNRSKNFLSKPPKESLYSKLNDYSSGYDNFLSNSESGDSKMDITNDCQISSNELPDYLFPNKFRYCGNSLKKNSSRPPIISLDDNDIFDDKKKKVTFSETNTLTKSSTTPVTSQNQNNTLNHEVLSDEKYWVLVFGFNDHNRKEVLEKLKVYGNLVKVTQRKDCTFLHAKFSNINSARRAIEAGNFFINNNVLIGMQQCINLDFLETESELTEELPQLIVNKSKFNTPLADCRKFNNQESSESEVSMFQKIINFLLY</sequence>
<dbReference type="InterPro" id="IPR007846">
    <property type="entry name" value="RRM_NUP35_dom"/>
</dbReference>
<evidence type="ECO:0000256" key="3">
    <source>
        <dbReference type="ARBA" id="ARBA00016439"/>
    </source>
</evidence>
<evidence type="ECO:0000313" key="17">
    <source>
        <dbReference type="WormBase" id="SRAE_1000210900"/>
    </source>
</evidence>
<dbReference type="PANTHER" id="PTHR21527">
    <property type="entry name" value="NUCLEOPORIN NUP35"/>
    <property type="match status" value="1"/>
</dbReference>
<evidence type="ECO:0000313" key="14">
    <source>
        <dbReference type="EMBL" id="CEF63851.1"/>
    </source>
</evidence>
<proteinExistence type="inferred from homology"/>
<dbReference type="GO" id="GO:0044613">
    <property type="term" value="C:nuclear pore central transport channel"/>
    <property type="evidence" value="ECO:0007669"/>
    <property type="project" value="TreeGrafter"/>
</dbReference>
<evidence type="ECO:0000256" key="7">
    <source>
        <dbReference type="ARBA" id="ARBA00023010"/>
    </source>
</evidence>
<dbReference type="GO" id="GO:0006999">
    <property type="term" value="P:nuclear pore organization"/>
    <property type="evidence" value="ECO:0007669"/>
    <property type="project" value="TreeGrafter"/>
</dbReference>
<dbReference type="GO" id="GO:0051028">
    <property type="term" value="P:mRNA transport"/>
    <property type="evidence" value="ECO:0007669"/>
    <property type="project" value="UniProtKB-UniRule"/>
</dbReference>
<keyword evidence="15" id="KW-1185">Reference proteome</keyword>
<evidence type="ECO:0000256" key="8">
    <source>
        <dbReference type="ARBA" id="ARBA00023132"/>
    </source>
</evidence>
<dbReference type="Pfam" id="PF05172">
    <property type="entry name" value="RRM_Nup35"/>
    <property type="match status" value="1"/>
</dbReference>
<keyword evidence="8 12" id="KW-0906">Nuclear pore complex</keyword>
<evidence type="ECO:0000256" key="12">
    <source>
        <dbReference type="PROSITE-ProRule" id="PRU00804"/>
    </source>
</evidence>
<keyword evidence="5 12" id="KW-0509">mRNA transport</keyword>
<evidence type="ECO:0000256" key="9">
    <source>
        <dbReference type="ARBA" id="ARBA00023242"/>
    </source>
</evidence>
<evidence type="ECO:0000256" key="1">
    <source>
        <dbReference type="ARBA" id="ARBA00004567"/>
    </source>
</evidence>
<keyword evidence="9 12" id="KW-0539">Nucleus</keyword>
<dbReference type="GO" id="GO:0003676">
    <property type="term" value="F:nucleic acid binding"/>
    <property type="evidence" value="ECO:0007669"/>
    <property type="project" value="InterPro"/>
</dbReference>
<reference evidence="16" key="2">
    <citation type="submission" date="2020-12" db="UniProtKB">
        <authorList>
            <consortium name="WormBaseParasite"/>
        </authorList>
    </citation>
    <scope>IDENTIFICATION</scope>
</reference>
<evidence type="ECO:0000313" key="16">
    <source>
        <dbReference type="WBParaSite" id="SRAE_1000210900.1"/>
    </source>
</evidence>
<dbReference type="EMBL" id="LN609528">
    <property type="protein sequence ID" value="CEF63851.1"/>
    <property type="molecule type" value="Genomic_DNA"/>
</dbReference>
<comment type="similarity">
    <text evidence="2">Belongs to the Nup35 family.</text>
</comment>
<dbReference type="PANTHER" id="PTHR21527:SF6">
    <property type="entry name" value="NUCLEOPORIN NUP35"/>
    <property type="match status" value="1"/>
</dbReference>
<dbReference type="CTD" id="36376216"/>
<keyword evidence="4 12" id="KW-0813">Transport</keyword>
<dbReference type="PROSITE" id="PS51472">
    <property type="entry name" value="RRM_NUP35"/>
    <property type="match status" value="1"/>
</dbReference>